<feature type="transmembrane region" description="Helical" evidence="7">
    <location>
        <begin position="151"/>
        <end position="171"/>
    </location>
</feature>
<accession>A0A6S7I2X5</accession>
<evidence type="ECO:0000313" key="8">
    <source>
        <dbReference type="EMBL" id="CAB4010160.1"/>
    </source>
</evidence>
<dbReference type="AlphaFoldDB" id="A0A6S7I2X5"/>
<evidence type="ECO:0000256" key="4">
    <source>
        <dbReference type="ARBA" id="ARBA00022989"/>
    </source>
</evidence>
<dbReference type="OrthoDB" id="5989802at2759"/>
<name>A0A6S7I2X5_PARCT</name>
<proteinExistence type="inferred from homology"/>
<evidence type="ECO:0000256" key="1">
    <source>
        <dbReference type="ARBA" id="ARBA00004370"/>
    </source>
</evidence>
<feature type="compositionally biased region" description="Pro residues" evidence="6">
    <location>
        <begin position="27"/>
        <end position="58"/>
    </location>
</feature>
<sequence>MADLPPPPYPGADQGPSYPPGDTTKQPIPPDGPGVPGYPPQPIPGYPPQPIPGYPPRAGPANLQQAQVAYPAPTGYPPQHTAGYPPQPIAGYPPQPGHPESGYAPVPTGYPPPGYTQQPAGYTSTNTNTTIVVTQQPAIAPVVVIPYVNDYMGLSIFSCLCCWCIGLFAIIKSSEARSNYNAGNYTQALASATTARNLSYISIFCGIVIPILIIIIISA</sequence>
<organism evidence="8 9">
    <name type="scientific">Paramuricea clavata</name>
    <name type="common">Red gorgonian</name>
    <name type="synonym">Violescent sea-whip</name>
    <dbReference type="NCBI Taxonomy" id="317549"/>
    <lineage>
        <taxon>Eukaryota</taxon>
        <taxon>Metazoa</taxon>
        <taxon>Cnidaria</taxon>
        <taxon>Anthozoa</taxon>
        <taxon>Octocorallia</taxon>
        <taxon>Malacalcyonacea</taxon>
        <taxon>Plexauridae</taxon>
        <taxon>Paramuricea</taxon>
    </lineage>
</organism>
<dbReference type="Proteomes" id="UP001152795">
    <property type="component" value="Unassembled WGS sequence"/>
</dbReference>
<dbReference type="EMBL" id="CACRXK020006696">
    <property type="protein sequence ID" value="CAB4010160.1"/>
    <property type="molecule type" value="Genomic_DNA"/>
</dbReference>
<evidence type="ECO:0000256" key="2">
    <source>
        <dbReference type="ARBA" id="ARBA00006843"/>
    </source>
</evidence>
<keyword evidence="5 7" id="KW-0472">Membrane</keyword>
<feature type="compositionally biased region" description="Pro residues" evidence="6">
    <location>
        <begin position="85"/>
        <end position="97"/>
    </location>
</feature>
<feature type="transmembrane region" description="Helical" evidence="7">
    <location>
        <begin position="198"/>
        <end position="217"/>
    </location>
</feature>
<reference evidence="8" key="1">
    <citation type="submission" date="2020-04" db="EMBL/GenBank/DDBJ databases">
        <authorList>
            <person name="Alioto T."/>
            <person name="Alioto T."/>
            <person name="Gomez Garrido J."/>
        </authorList>
    </citation>
    <scope>NUCLEOTIDE SEQUENCE</scope>
    <source>
        <strain evidence="8">A484AB</strain>
    </source>
</reference>
<keyword evidence="3 7" id="KW-0812">Transmembrane</keyword>
<feature type="compositionally biased region" description="Pro residues" evidence="6">
    <location>
        <begin position="1"/>
        <end position="10"/>
    </location>
</feature>
<dbReference type="GO" id="GO:0016020">
    <property type="term" value="C:membrane"/>
    <property type="evidence" value="ECO:0007669"/>
    <property type="project" value="UniProtKB-SubCell"/>
</dbReference>
<comment type="similarity">
    <text evidence="2">Belongs to the CD225/Dispanin family.</text>
</comment>
<protein>
    <submittedName>
        <fullName evidence="8">Proline-rich transmembrane 1-like</fullName>
    </submittedName>
</protein>
<dbReference type="InterPro" id="IPR051423">
    <property type="entry name" value="CD225/Dispanin"/>
</dbReference>
<comment type="subcellular location">
    <subcellularLocation>
        <location evidence="1">Membrane</location>
    </subcellularLocation>
</comment>
<evidence type="ECO:0000256" key="5">
    <source>
        <dbReference type="ARBA" id="ARBA00023136"/>
    </source>
</evidence>
<dbReference type="PANTHER" id="PTHR14948:SF25">
    <property type="entry name" value="DUF4190 DOMAIN-CONTAINING PROTEIN"/>
    <property type="match status" value="1"/>
</dbReference>
<feature type="region of interest" description="Disordered" evidence="6">
    <location>
        <begin position="1"/>
        <end position="101"/>
    </location>
</feature>
<evidence type="ECO:0000256" key="6">
    <source>
        <dbReference type="SAM" id="MobiDB-lite"/>
    </source>
</evidence>
<evidence type="ECO:0000256" key="7">
    <source>
        <dbReference type="SAM" id="Phobius"/>
    </source>
</evidence>
<keyword evidence="4 7" id="KW-1133">Transmembrane helix</keyword>
<comment type="caution">
    <text evidence="8">The sequence shown here is derived from an EMBL/GenBank/DDBJ whole genome shotgun (WGS) entry which is preliminary data.</text>
</comment>
<dbReference type="InterPro" id="IPR007593">
    <property type="entry name" value="CD225/Dispanin_fam"/>
</dbReference>
<evidence type="ECO:0000256" key="3">
    <source>
        <dbReference type="ARBA" id="ARBA00022692"/>
    </source>
</evidence>
<evidence type="ECO:0000313" key="9">
    <source>
        <dbReference type="Proteomes" id="UP001152795"/>
    </source>
</evidence>
<dbReference type="Pfam" id="PF04505">
    <property type="entry name" value="CD225"/>
    <property type="match status" value="1"/>
</dbReference>
<gene>
    <name evidence="8" type="ORF">PACLA_8A004791</name>
</gene>
<keyword evidence="9" id="KW-1185">Reference proteome</keyword>
<dbReference type="PANTHER" id="PTHR14948">
    <property type="entry name" value="NG5"/>
    <property type="match status" value="1"/>
</dbReference>